<feature type="transmembrane region" description="Helical" evidence="6">
    <location>
        <begin position="180"/>
        <end position="199"/>
    </location>
</feature>
<dbReference type="Pfam" id="PF13440">
    <property type="entry name" value="Polysacc_synt_3"/>
    <property type="match status" value="1"/>
</dbReference>
<reference evidence="7 8" key="1">
    <citation type="submission" date="2018-01" db="EMBL/GenBank/DDBJ databases">
        <title>A novel member of the phylum Bacteroidetes isolated from glacier ice.</title>
        <authorList>
            <person name="Liu Q."/>
            <person name="Xin Y.-H."/>
        </authorList>
    </citation>
    <scope>NUCLEOTIDE SEQUENCE [LARGE SCALE GENOMIC DNA]</scope>
    <source>
        <strain evidence="7 8">RB1R16</strain>
    </source>
</reference>
<feature type="transmembrane region" description="Helical" evidence="6">
    <location>
        <begin position="81"/>
        <end position="101"/>
    </location>
</feature>
<name>A0A2S7T1L7_9BACT</name>
<dbReference type="PANTHER" id="PTHR30250:SF11">
    <property type="entry name" value="O-ANTIGEN TRANSPORTER-RELATED"/>
    <property type="match status" value="1"/>
</dbReference>
<protein>
    <submittedName>
        <fullName evidence="7">Polysaccharide biosynthesis protein</fullName>
    </submittedName>
</protein>
<gene>
    <name evidence="7" type="ORF">CJD36_005055</name>
</gene>
<feature type="transmembrane region" description="Helical" evidence="6">
    <location>
        <begin position="369"/>
        <end position="387"/>
    </location>
</feature>
<dbReference type="EMBL" id="PPSL01000001">
    <property type="protein sequence ID" value="PQJ13113.1"/>
    <property type="molecule type" value="Genomic_DNA"/>
</dbReference>
<feature type="transmembrane region" description="Helical" evidence="6">
    <location>
        <begin position="153"/>
        <end position="174"/>
    </location>
</feature>
<feature type="transmembrane region" description="Helical" evidence="6">
    <location>
        <begin position="393"/>
        <end position="412"/>
    </location>
</feature>
<comment type="subcellular location">
    <subcellularLocation>
        <location evidence="1">Cell membrane</location>
        <topology evidence="1">Multi-pass membrane protein</topology>
    </subcellularLocation>
</comment>
<evidence type="ECO:0000256" key="3">
    <source>
        <dbReference type="ARBA" id="ARBA00022692"/>
    </source>
</evidence>
<feature type="transmembrane region" description="Helical" evidence="6">
    <location>
        <begin position="14"/>
        <end position="35"/>
    </location>
</feature>
<feature type="transmembrane region" description="Helical" evidence="6">
    <location>
        <begin position="47"/>
        <end position="69"/>
    </location>
</feature>
<comment type="caution">
    <text evidence="7">The sequence shown here is derived from an EMBL/GenBank/DDBJ whole genome shotgun (WGS) entry which is preliminary data.</text>
</comment>
<dbReference type="Proteomes" id="UP000239872">
    <property type="component" value="Unassembled WGS sequence"/>
</dbReference>
<keyword evidence="3 6" id="KW-0812">Transmembrane</keyword>
<dbReference type="GO" id="GO:0005886">
    <property type="term" value="C:plasma membrane"/>
    <property type="evidence" value="ECO:0007669"/>
    <property type="project" value="UniProtKB-SubCell"/>
</dbReference>
<feature type="transmembrane region" description="Helical" evidence="6">
    <location>
        <begin position="331"/>
        <end position="348"/>
    </location>
</feature>
<evidence type="ECO:0000256" key="1">
    <source>
        <dbReference type="ARBA" id="ARBA00004651"/>
    </source>
</evidence>
<evidence type="ECO:0000256" key="4">
    <source>
        <dbReference type="ARBA" id="ARBA00022989"/>
    </source>
</evidence>
<evidence type="ECO:0000313" key="8">
    <source>
        <dbReference type="Proteomes" id="UP000239872"/>
    </source>
</evidence>
<dbReference type="AlphaFoldDB" id="A0A2S7T1L7"/>
<organism evidence="7 8">
    <name type="scientific">Flavipsychrobacter stenotrophus</name>
    <dbReference type="NCBI Taxonomy" id="2077091"/>
    <lineage>
        <taxon>Bacteria</taxon>
        <taxon>Pseudomonadati</taxon>
        <taxon>Bacteroidota</taxon>
        <taxon>Chitinophagia</taxon>
        <taxon>Chitinophagales</taxon>
        <taxon>Chitinophagaceae</taxon>
        <taxon>Flavipsychrobacter</taxon>
    </lineage>
</organism>
<keyword evidence="2" id="KW-1003">Cell membrane</keyword>
<evidence type="ECO:0000256" key="6">
    <source>
        <dbReference type="SAM" id="Phobius"/>
    </source>
</evidence>
<dbReference type="InterPro" id="IPR050833">
    <property type="entry name" value="Poly_Biosynth_Transport"/>
</dbReference>
<dbReference type="PANTHER" id="PTHR30250">
    <property type="entry name" value="PST FAMILY PREDICTED COLANIC ACID TRANSPORTER"/>
    <property type="match status" value="1"/>
</dbReference>
<accession>A0A2S7T1L7</accession>
<evidence type="ECO:0000256" key="2">
    <source>
        <dbReference type="ARBA" id="ARBA00022475"/>
    </source>
</evidence>
<dbReference type="OrthoDB" id="629958at2"/>
<keyword evidence="5 6" id="KW-0472">Membrane</keyword>
<evidence type="ECO:0000256" key="5">
    <source>
        <dbReference type="ARBA" id="ARBA00023136"/>
    </source>
</evidence>
<keyword evidence="4 6" id="KW-1133">Transmembrane helix</keyword>
<feature type="transmembrane region" description="Helical" evidence="6">
    <location>
        <begin position="121"/>
        <end position="141"/>
    </location>
</feature>
<sequence length="447" mass="49754">MPKIDLSRFNNKHFLALAGNGILSMFGLGFIYLLYVSLTVADVGKWFYFFTVLGLCEAVRNGFLGTATVKFYAGKKGEDAVSILGSIWLLALVITLLIWAINLACLPFMCYVEDPSMRMVINWLGLTFLSSLPFSVVFWILQAEEDYGRILKLRLVNSGSMIIIFGTLVLSKQMTIEKAFMYNFITNCLTSAVALVWGAKIFTLFKCRKENILEIVHFGKYSLATTLSSSLLRSTDTFIIQNMLGSAALAIYGLPVRLMEIVEIPLRSFVGTGMSGMATAYNNNDMGQVARILTKYSGMLTVVFIPMALLVLLFADIPISLLGHHKLDGTAAANIYRLFMVFAVMYPIDRFNGITLDVIHKPQINFQKVLVMLAVNAAADYVGIMLLGNIYGVAFGAFLTTLAGIIFGYIHLRKYVDYTIGGILHEGYIETKLFMAKNIPFLRQRTL</sequence>
<dbReference type="RefSeq" id="WP_105037997.1">
    <property type="nucleotide sequence ID" value="NZ_PPSL01000001.1"/>
</dbReference>
<keyword evidence="8" id="KW-1185">Reference proteome</keyword>
<feature type="transmembrane region" description="Helical" evidence="6">
    <location>
        <begin position="296"/>
        <end position="319"/>
    </location>
</feature>
<evidence type="ECO:0000313" key="7">
    <source>
        <dbReference type="EMBL" id="PQJ13113.1"/>
    </source>
</evidence>
<proteinExistence type="predicted"/>